<gene>
    <name evidence="9" type="ORF">HMPREF3187_01439</name>
</gene>
<evidence type="ECO:0000256" key="1">
    <source>
        <dbReference type="ARBA" id="ARBA00004651"/>
    </source>
</evidence>
<dbReference type="PANTHER" id="PTHR34390">
    <property type="entry name" value="UPF0442 PROTEIN YJJB-RELATED"/>
    <property type="match status" value="1"/>
</dbReference>
<comment type="similarity">
    <text evidence="6">Belongs to the ThrE exporter (TC 2.A.79) family.</text>
</comment>
<dbReference type="Pfam" id="PF06738">
    <property type="entry name" value="ThrE"/>
    <property type="match status" value="1"/>
</dbReference>
<evidence type="ECO:0000256" key="5">
    <source>
        <dbReference type="ARBA" id="ARBA00023136"/>
    </source>
</evidence>
<evidence type="ECO:0000256" key="2">
    <source>
        <dbReference type="ARBA" id="ARBA00022475"/>
    </source>
</evidence>
<evidence type="ECO:0000256" key="3">
    <source>
        <dbReference type="ARBA" id="ARBA00022692"/>
    </source>
</evidence>
<keyword evidence="5 7" id="KW-0472">Membrane</keyword>
<comment type="subcellular location">
    <subcellularLocation>
        <location evidence="1">Cell membrane</location>
        <topology evidence="1">Multi-pass membrane protein</topology>
    </subcellularLocation>
</comment>
<feature type="domain" description="Threonine/serine exporter-like N-terminal" evidence="8">
    <location>
        <begin position="31"/>
        <end position="273"/>
    </location>
</feature>
<organism evidence="9 10">
    <name type="scientific">Aerococcus christensenii</name>
    <dbReference type="NCBI Taxonomy" id="87541"/>
    <lineage>
        <taxon>Bacteria</taxon>
        <taxon>Bacillati</taxon>
        <taxon>Bacillota</taxon>
        <taxon>Bacilli</taxon>
        <taxon>Lactobacillales</taxon>
        <taxon>Aerococcaceae</taxon>
        <taxon>Aerococcus</taxon>
    </lineage>
</organism>
<feature type="transmembrane region" description="Helical" evidence="7">
    <location>
        <begin position="165"/>
        <end position="182"/>
    </location>
</feature>
<protein>
    <recommendedName>
        <fullName evidence="8">Threonine/serine exporter-like N-terminal domain-containing protein</fullName>
    </recommendedName>
</protein>
<dbReference type="InterPro" id="IPR010619">
    <property type="entry name" value="ThrE-like_N"/>
</dbReference>
<dbReference type="RefSeq" id="WP_231723652.1">
    <property type="nucleotide sequence ID" value="NZ_CP118095.1"/>
</dbReference>
<dbReference type="AlphaFoldDB" id="A0A133XTH4"/>
<evidence type="ECO:0000256" key="7">
    <source>
        <dbReference type="SAM" id="Phobius"/>
    </source>
</evidence>
<dbReference type="Proteomes" id="UP000070422">
    <property type="component" value="Unassembled WGS sequence"/>
</dbReference>
<evidence type="ECO:0000313" key="9">
    <source>
        <dbReference type="EMBL" id="KXB34230.1"/>
    </source>
</evidence>
<evidence type="ECO:0000259" key="8">
    <source>
        <dbReference type="Pfam" id="PF06738"/>
    </source>
</evidence>
<keyword evidence="3 7" id="KW-0812">Transmembrane</keyword>
<feature type="transmembrane region" description="Helical" evidence="7">
    <location>
        <begin position="218"/>
        <end position="235"/>
    </location>
</feature>
<keyword evidence="2" id="KW-1003">Cell membrane</keyword>
<dbReference type="PATRIC" id="fig|87541.4.peg.1425"/>
<sequence>MITKESTVEVQHIEKVKKENIQITQKKILETALLAGQIMCESNAESYRVEDTMNHILTYSKASYAVAVSFSTSIYAILDDPKYSNGGYAGIKRITSRSNNLNKISQVNAVSRLLINRKITIEEAYKRLVVIRQQPNQYSTFLFSLSIIGLALSFSVMFGGGIQEFIASGIDGVILSLIAILMNKYYVNKALSNLVQSLVITVVAYMLLLFLYPQMKVSVVIVSTLMPMVPGTAITNSLRDIFREDYIAGSSRALEAFFEALMIAIGSVVGLAILKGII</sequence>
<name>A0A133XTH4_9LACT</name>
<comment type="caution">
    <text evidence="9">The sequence shown here is derived from an EMBL/GenBank/DDBJ whole genome shotgun (WGS) entry which is preliminary data.</text>
</comment>
<dbReference type="PANTHER" id="PTHR34390:SF2">
    <property type="entry name" value="SUCCINATE TRANSPORTER SUBUNIT YJJP-RELATED"/>
    <property type="match status" value="1"/>
</dbReference>
<dbReference type="EMBL" id="LSCQ01000081">
    <property type="protein sequence ID" value="KXB34230.1"/>
    <property type="molecule type" value="Genomic_DNA"/>
</dbReference>
<reference evidence="9 10" key="1">
    <citation type="submission" date="2016-01" db="EMBL/GenBank/DDBJ databases">
        <authorList>
            <person name="Oliw E.H."/>
        </authorList>
    </citation>
    <scope>NUCLEOTIDE SEQUENCE [LARGE SCALE GENOMIC DNA]</scope>
    <source>
        <strain evidence="9 10">KA00635</strain>
    </source>
</reference>
<feature type="transmembrane region" description="Helical" evidence="7">
    <location>
        <begin position="256"/>
        <end position="277"/>
    </location>
</feature>
<evidence type="ECO:0000313" key="10">
    <source>
        <dbReference type="Proteomes" id="UP000070422"/>
    </source>
</evidence>
<dbReference type="GO" id="GO:0015744">
    <property type="term" value="P:succinate transport"/>
    <property type="evidence" value="ECO:0007669"/>
    <property type="project" value="TreeGrafter"/>
</dbReference>
<dbReference type="InterPro" id="IPR050539">
    <property type="entry name" value="ThrE_Dicarb/AminoAcid_Exp"/>
</dbReference>
<evidence type="ECO:0000256" key="6">
    <source>
        <dbReference type="ARBA" id="ARBA00034125"/>
    </source>
</evidence>
<feature type="transmembrane region" description="Helical" evidence="7">
    <location>
        <begin position="141"/>
        <end position="159"/>
    </location>
</feature>
<feature type="transmembrane region" description="Helical" evidence="7">
    <location>
        <begin position="194"/>
        <end position="212"/>
    </location>
</feature>
<dbReference type="STRING" id="87541.AWM71_03345"/>
<accession>A0A133XTH4</accession>
<proteinExistence type="inferred from homology"/>
<dbReference type="GO" id="GO:0005886">
    <property type="term" value="C:plasma membrane"/>
    <property type="evidence" value="ECO:0007669"/>
    <property type="project" value="UniProtKB-SubCell"/>
</dbReference>
<keyword evidence="4 7" id="KW-1133">Transmembrane helix</keyword>
<evidence type="ECO:0000256" key="4">
    <source>
        <dbReference type="ARBA" id="ARBA00022989"/>
    </source>
</evidence>
<dbReference type="GO" id="GO:0022857">
    <property type="term" value="F:transmembrane transporter activity"/>
    <property type="evidence" value="ECO:0007669"/>
    <property type="project" value="InterPro"/>
</dbReference>